<dbReference type="Pfam" id="PF20721">
    <property type="entry name" value="C19orf12"/>
    <property type="match status" value="1"/>
</dbReference>
<sequence>MSSKALSLPPNYHLYLRDVVQFLEKNEGFKTTTRGSMYQTAIIGGSTLLGGLAGGRNGGLWGALFGAVAGMYLVEDYQGIPQQVMQLSDYEKKQLVEKITKAVCSVKYSDFLDWVVLDNNKFEIASLMIMAVQHVASE</sequence>
<organism evidence="1 2">
    <name type="scientific">Caenorhabditis auriculariae</name>
    <dbReference type="NCBI Taxonomy" id="2777116"/>
    <lineage>
        <taxon>Eukaryota</taxon>
        <taxon>Metazoa</taxon>
        <taxon>Ecdysozoa</taxon>
        <taxon>Nematoda</taxon>
        <taxon>Chromadorea</taxon>
        <taxon>Rhabditida</taxon>
        <taxon>Rhabditina</taxon>
        <taxon>Rhabditomorpha</taxon>
        <taxon>Rhabditoidea</taxon>
        <taxon>Rhabditidae</taxon>
        <taxon>Peloderinae</taxon>
        <taxon>Caenorhabditis</taxon>
    </lineage>
</organism>
<dbReference type="InterPro" id="IPR033369">
    <property type="entry name" value="C19orf12"/>
</dbReference>
<name>A0A8S1HRL1_9PELO</name>
<reference evidence="1" key="1">
    <citation type="submission" date="2020-10" db="EMBL/GenBank/DDBJ databases">
        <authorList>
            <person name="Kikuchi T."/>
        </authorList>
    </citation>
    <scope>NUCLEOTIDE SEQUENCE</scope>
    <source>
        <strain evidence="1">NKZ352</strain>
    </source>
</reference>
<protein>
    <submittedName>
        <fullName evidence="1">Uncharacterized protein</fullName>
    </submittedName>
</protein>
<evidence type="ECO:0000313" key="2">
    <source>
        <dbReference type="Proteomes" id="UP000835052"/>
    </source>
</evidence>
<dbReference type="EMBL" id="CAJGYM010000126">
    <property type="protein sequence ID" value="CAD6198442.1"/>
    <property type="molecule type" value="Genomic_DNA"/>
</dbReference>
<keyword evidence="2" id="KW-1185">Reference proteome</keyword>
<proteinExistence type="predicted"/>
<dbReference type="AlphaFoldDB" id="A0A8S1HRL1"/>
<gene>
    <name evidence="1" type="ORF">CAUJ_LOCUS14348</name>
</gene>
<comment type="caution">
    <text evidence="1">The sequence shown here is derived from an EMBL/GenBank/DDBJ whole genome shotgun (WGS) entry which is preliminary data.</text>
</comment>
<dbReference type="Proteomes" id="UP000835052">
    <property type="component" value="Unassembled WGS sequence"/>
</dbReference>
<accession>A0A8S1HRL1</accession>
<evidence type="ECO:0000313" key="1">
    <source>
        <dbReference type="EMBL" id="CAD6198442.1"/>
    </source>
</evidence>